<dbReference type="Proteomes" id="UP000187485">
    <property type="component" value="Unassembled WGS sequence"/>
</dbReference>
<evidence type="ECO:0000256" key="1">
    <source>
        <dbReference type="ARBA" id="ARBA00018672"/>
    </source>
</evidence>
<gene>
    <name evidence="6" type="ORF">cpu_13670</name>
</gene>
<dbReference type="Pfam" id="PF00072">
    <property type="entry name" value="Response_reg"/>
    <property type="match status" value="1"/>
</dbReference>
<accession>A0A1L8CVD7</accession>
<dbReference type="OrthoDB" id="9808843at2"/>
<dbReference type="PANTHER" id="PTHR44591">
    <property type="entry name" value="STRESS RESPONSE REGULATOR PROTEIN 1"/>
    <property type="match status" value="1"/>
</dbReference>
<dbReference type="Gene3D" id="3.40.50.2300">
    <property type="match status" value="1"/>
</dbReference>
<dbReference type="SUPFAM" id="SSF52172">
    <property type="entry name" value="CheY-like"/>
    <property type="match status" value="1"/>
</dbReference>
<proteinExistence type="predicted"/>
<keyword evidence="7" id="KW-1185">Reference proteome</keyword>
<evidence type="ECO:0000256" key="2">
    <source>
        <dbReference type="ARBA" id="ARBA00022553"/>
    </source>
</evidence>
<dbReference type="SMART" id="SM00448">
    <property type="entry name" value="REC"/>
    <property type="match status" value="1"/>
</dbReference>
<dbReference type="PROSITE" id="PS50110">
    <property type="entry name" value="RESPONSE_REGULATORY"/>
    <property type="match status" value="1"/>
</dbReference>
<name>A0A1L8CVD7_9THEO</name>
<evidence type="ECO:0000313" key="6">
    <source>
        <dbReference type="EMBL" id="GAV22857.1"/>
    </source>
</evidence>
<sequence>MTNLTILVVDDQPGILKLLRDALELKGYQVFTASNPNFALEIVKEKKPEFLLMDLNLRGQNGLLVAKEIKALFPELKIIFMTAYSEEQLLEPIQEIAEAVLVKPFDLELLYQKLHILKKDRVEQLGILSNCDTRNF</sequence>
<keyword evidence="2 4" id="KW-0597">Phosphoprotein</keyword>
<dbReference type="InterPro" id="IPR011006">
    <property type="entry name" value="CheY-like_superfamily"/>
</dbReference>
<dbReference type="STRING" id="870242.cpu_13670"/>
<evidence type="ECO:0000259" key="5">
    <source>
        <dbReference type="PROSITE" id="PS50110"/>
    </source>
</evidence>
<dbReference type="AlphaFoldDB" id="A0A1L8CVD7"/>
<evidence type="ECO:0000256" key="3">
    <source>
        <dbReference type="ARBA" id="ARBA00024867"/>
    </source>
</evidence>
<comment type="function">
    <text evidence="3">May play the central regulatory role in sporulation. It may be an element of the effector pathway responsible for the activation of sporulation genes in response to nutritional stress. Spo0A may act in concert with spo0H (a sigma factor) to control the expression of some genes that are critical to the sporulation process.</text>
</comment>
<feature type="domain" description="Response regulatory" evidence="5">
    <location>
        <begin position="5"/>
        <end position="118"/>
    </location>
</feature>
<organism evidence="6 7">
    <name type="scientific">Carboxydothermus pertinax</name>
    <dbReference type="NCBI Taxonomy" id="870242"/>
    <lineage>
        <taxon>Bacteria</taxon>
        <taxon>Bacillati</taxon>
        <taxon>Bacillota</taxon>
        <taxon>Clostridia</taxon>
        <taxon>Thermoanaerobacterales</taxon>
        <taxon>Thermoanaerobacteraceae</taxon>
        <taxon>Carboxydothermus</taxon>
    </lineage>
</organism>
<comment type="caution">
    <text evidence="6">The sequence shown here is derived from an EMBL/GenBank/DDBJ whole genome shotgun (WGS) entry which is preliminary data.</text>
</comment>
<feature type="modified residue" description="4-aspartylphosphate" evidence="4">
    <location>
        <position position="54"/>
    </location>
</feature>
<dbReference type="InterPro" id="IPR050595">
    <property type="entry name" value="Bact_response_regulator"/>
</dbReference>
<protein>
    <recommendedName>
        <fullName evidence="1">Stage 0 sporulation protein A homolog</fullName>
    </recommendedName>
</protein>
<evidence type="ECO:0000313" key="7">
    <source>
        <dbReference type="Proteomes" id="UP000187485"/>
    </source>
</evidence>
<dbReference type="InterPro" id="IPR001789">
    <property type="entry name" value="Sig_transdc_resp-reg_receiver"/>
</dbReference>
<dbReference type="EMBL" id="BDJK01000020">
    <property type="protein sequence ID" value="GAV22857.1"/>
    <property type="molecule type" value="Genomic_DNA"/>
</dbReference>
<dbReference type="RefSeq" id="WP_077177224.1">
    <property type="nucleotide sequence ID" value="NZ_BDJK01000020.1"/>
</dbReference>
<dbReference type="GO" id="GO:0000160">
    <property type="term" value="P:phosphorelay signal transduction system"/>
    <property type="evidence" value="ECO:0007669"/>
    <property type="project" value="InterPro"/>
</dbReference>
<evidence type="ECO:0000256" key="4">
    <source>
        <dbReference type="PROSITE-ProRule" id="PRU00169"/>
    </source>
</evidence>
<dbReference type="PANTHER" id="PTHR44591:SF3">
    <property type="entry name" value="RESPONSE REGULATORY DOMAIN-CONTAINING PROTEIN"/>
    <property type="match status" value="1"/>
</dbReference>
<reference evidence="7" key="1">
    <citation type="submission" date="2016-12" db="EMBL/GenBank/DDBJ databases">
        <title>Draft Genome Sequences od Carboxydothermus pertinax and islandicus, Hydrogenogenic Carboxydotrophic Bacteria.</title>
        <authorList>
            <person name="Fukuyama Y."/>
            <person name="Ohmae K."/>
            <person name="Yoneda Y."/>
            <person name="Yoshida T."/>
            <person name="Sako Y."/>
        </authorList>
    </citation>
    <scope>NUCLEOTIDE SEQUENCE [LARGE SCALE GENOMIC DNA]</scope>
    <source>
        <strain evidence="7">Ug1</strain>
    </source>
</reference>